<organism evidence="2 3">
    <name type="scientific">Pyricularia grisea</name>
    <name type="common">Crabgrass-specific blast fungus</name>
    <name type="synonym">Magnaporthe grisea</name>
    <dbReference type="NCBI Taxonomy" id="148305"/>
    <lineage>
        <taxon>Eukaryota</taxon>
        <taxon>Fungi</taxon>
        <taxon>Dikarya</taxon>
        <taxon>Ascomycota</taxon>
        <taxon>Pezizomycotina</taxon>
        <taxon>Sordariomycetes</taxon>
        <taxon>Sordariomycetidae</taxon>
        <taxon>Magnaporthales</taxon>
        <taxon>Pyriculariaceae</taxon>
        <taxon>Pyricularia</taxon>
    </lineage>
</organism>
<dbReference type="GeneID" id="41960091"/>
<protein>
    <recommendedName>
        <fullName evidence="4">C2H2-type domain-containing protein</fullName>
    </recommendedName>
</protein>
<evidence type="ECO:0000313" key="3">
    <source>
        <dbReference type="RefSeq" id="XP_030983252.1"/>
    </source>
</evidence>
<feature type="chain" id="PRO_5028177168" description="C2H2-type domain-containing protein" evidence="1">
    <location>
        <begin position="20"/>
        <end position="86"/>
    </location>
</feature>
<reference evidence="2 3" key="1">
    <citation type="journal article" date="2019" name="Mol. Biol. Evol.">
        <title>Blast fungal genomes show frequent chromosomal changes, gene gains and losses, and effector gene turnover.</title>
        <authorList>
            <person name="Gomez Luciano L.B."/>
            <person name="Jason Tsai I."/>
            <person name="Chuma I."/>
            <person name="Tosa Y."/>
            <person name="Chen Y.H."/>
            <person name="Li J.Y."/>
            <person name="Li M.Y."/>
            <person name="Jade Lu M.Y."/>
            <person name="Nakayashiki H."/>
            <person name="Li W.H."/>
        </authorList>
    </citation>
    <scope>NUCLEOTIDE SEQUENCE [LARGE SCALE GENOMIC DNA]</scope>
    <source>
        <strain evidence="2 3">NI907</strain>
    </source>
</reference>
<evidence type="ECO:0000313" key="2">
    <source>
        <dbReference type="Proteomes" id="UP000515153"/>
    </source>
</evidence>
<reference evidence="3" key="2">
    <citation type="submission" date="2019-10" db="EMBL/GenBank/DDBJ databases">
        <authorList>
            <consortium name="NCBI Genome Project"/>
        </authorList>
    </citation>
    <scope>NUCLEOTIDE SEQUENCE</scope>
    <source>
        <strain evidence="3">NI907</strain>
    </source>
</reference>
<dbReference type="AlphaFoldDB" id="A0A6P8B7R0"/>
<feature type="signal peptide" evidence="1">
    <location>
        <begin position="1"/>
        <end position="19"/>
    </location>
</feature>
<accession>A0A6P8B7R0</accession>
<dbReference type="KEGG" id="pgri:PgNI_05145"/>
<keyword evidence="1" id="KW-0732">Signal</keyword>
<gene>
    <name evidence="3" type="ORF">PgNI_05145</name>
</gene>
<keyword evidence="2" id="KW-1185">Reference proteome</keyword>
<reference evidence="3" key="3">
    <citation type="submission" date="2025-08" db="UniProtKB">
        <authorList>
            <consortium name="RefSeq"/>
        </authorList>
    </citation>
    <scope>IDENTIFICATION</scope>
    <source>
        <strain evidence="3">NI907</strain>
    </source>
</reference>
<dbReference type="RefSeq" id="XP_030983252.1">
    <property type="nucleotide sequence ID" value="XM_031125182.1"/>
</dbReference>
<name>A0A6P8B7R0_PYRGI</name>
<sequence length="86" mass="9291">MQLSKVVLAVAFYSVGIAAVPTRAKCTPVGSRSLQNTVTSNSGVEVNNGLRLKARGEDHYIQCGKCHQTFASVSGYLWHYTNCNGK</sequence>
<proteinExistence type="predicted"/>
<evidence type="ECO:0000256" key="1">
    <source>
        <dbReference type="SAM" id="SignalP"/>
    </source>
</evidence>
<dbReference type="Proteomes" id="UP000515153">
    <property type="component" value="Chromosome I"/>
</dbReference>
<evidence type="ECO:0008006" key="4">
    <source>
        <dbReference type="Google" id="ProtNLM"/>
    </source>
</evidence>